<comment type="caution">
    <text evidence="1">The sequence shown here is derived from an EMBL/GenBank/DDBJ whole genome shotgun (WGS) entry which is preliminary data.</text>
</comment>
<evidence type="ECO:0008006" key="3">
    <source>
        <dbReference type="Google" id="ProtNLM"/>
    </source>
</evidence>
<dbReference type="Pfam" id="PF03783">
    <property type="entry name" value="CsgG"/>
    <property type="match status" value="1"/>
</dbReference>
<dbReference type="RefSeq" id="WP_154406876.1">
    <property type="nucleotide sequence ID" value="NZ_VUNR01000011.1"/>
</dbReference>
<dbReference type="Gene3D" id="3.40.50.10610">
    <property type="entry name" value="ABC-type transport auxiliary lipoprotein component"/>
    <property type="match status" value="1"/>
</dbReference>
<dbReference type="EMBL" id="VUNR01000011">
    <property type="protein sequence ID" value="MSU08710.1"/>
    <property type="molecule type" value="Genomic_DNA"/>
</dbReference>
<dbReference type="Proteomes" id="UP000433181">
    <property type="component" value="Unassembled WGS sequence"/>
</dbReference>
<dbReference type="GO" id="GO:0030288">
    <property type="term" value="C:outer membrane-bounded periplasmic space"/>
    <property type="evidence" value="ECO:0007669"/>
    <property type="project" value="InterPro"/>
</dbReference>
<accession>A0A6I2UGG1</accession>
<organism evidence="1 2">
    <name type="scientific">Anaerovibrio slackiae</name>
    <dbReference type="NCBI Taxonomy" id="2652309"/>
    <lineage>
        <taxon>Bacteria</taxon>
        <taxon>Bacillati</taxon>
        <taxon>Bacillota</taxon>
        <taxon>Negativicutes</taxon>
        <taxon>Selenomonadales</taxon>
        <taxon>Selenomonadaceae</taxon>
        <taxon>Anaerovibrio</taxon>
    </lineage>
</organism>
<dbReference type="AlphaFoldDB" id="A0A6I2UGG1"/>
<name>A0A6I2UGG1_9FIRM</name>
<evidence type="ECO:0000313" key="2">
    <source>
        <dbReference type="Proteomes" id="UP000433181"/>
    </source>
</evidence>
<keyword evidence="2" id="KW-1185">Reference proteome</keyword>
<gene>
    <name evidence="1" type="ORF">FYJ84_06910</name>
</gene>
<dbReference type="InterPro" id="IPR005534">
    <property type="entry name" value="Curli_assmbl/transp-comp_CsgG"/>
</dbReference>
<reference evidence="1 2" key="1">
    <citation type="submission" date="2019-08" db="EMBL/GenBank/DDBJ databases">
        <title>In-depth cultivation of the pig gut microbiome towards novel bacterial diversity and tailored functional studies.</title>
        <authorList>
            <person name="Wylensek D."/>
            <person name="Hitch T.C.A."/>
            <person name="Clavel T."/>
        </authorList>
    </citation>
    <scope>NUCLEOTIDE SEQUENCE [LARGE SCALE GENOMIC DNA]</scope>
    <source>
        <strain evidence="1 2">WCA-693-APC-5D-A</strain>
    </source>
</reference>
<proteinExistence type="predicted"/>
<evidence type="ECO:0000313" key="1">
    <source>
        <dbReference type="EMBL" id="MSU08710.1"/>
    </source>
</evidence>
<protein>
    <recommendedName>
        <fullName evidence="3">Penicillin-binding protein activator LpoB</fullName>
    </recommendedName>
</protein>
<dbReference type="GeneID" id="96778644"/>
<sequence>MIDCRRPVFGYLYILMAVVCLAAVLPGRAAASPVFVMLEYADETIYKDIDSAEIMSSIVLEKMVDRGYVFVEGQSSPEEAQLIGDTREVPDELDMDFGYFLQTGSNVAGVRLCNANEGDILDSELTNAIGQKYGADYLVYGTVNALGRMSDCDSGLLFGISYSFSESGLYAVLTLRIVEAATGKVIFKSKESASAKNQALGAGALKLGQDKVNTNMYYGAMEKTVDKLIQKVLERKW</sequence>